<dbReference type="GO" id="GO:0006935">
    <property type="term" value="P:chemotaxis"/>
    <property type="evidence" value="ECO:0007669"/>
    <property type="project" value="InterPro"/>
</dbReference>
<dbReference type="GO" id="GO:0007165">
    <property type="term" value="P:signal transduction"/>
    <property type="evidence" value="ECO:0007669"/>
    <property type="project" value="UniProtKB-KW"/>
</dbReference>
<dbReference type="GO" id="GO:0005886">
    <property type="term" value="C:plasma membrane"/>
    <property type="evidence" value="ECO:0007669"/>
    <property type="project" value="UniProtKB-SubCell"/>
</dbReference>
<proteinExistence type="inferred from homology"/>
<dbReference type="InterPro" id="IPR003660">
    <property type="entry name" value="HAMP_dom"/>
</dbReference>
<dbReference type="CDD" id="cd06225">
    <property type="entry name" value="HAMP"/>
    <property type="match status" value="1"/>
</dbReference>
<feature type="transmembrane region" description="Helical" evidence="7">
    <location>
        <begin position="39"/>
        <end position="60"/>
    </location>
</feature>
<dbReference type="SUPFAM" id="SSF58104">
    <property type="entry name" value="Methyl-accepting chemotaxis protein (MCP) signaling domain"/>
    <property type="match status" value="1"/>
</dbReference>
<evidence type="ECO:0000256" key="2">
    <source>
        <dbReference type="ARBA" id="ARBA00022475"/>
    </source>
</evidence>
<accession>A0A3M8CXH6</accession>
<keyword evidence="7" id="KW-1133">Transmembrane helix</keyword>
<dbReference type="SMART" id="SM00283">
    <property type="entry name" value="MA"/>
    <property type="match status" value="1"/>
</dbReference>
<feature type="transmembrane region" description="Helical" evidence="7">
    <location>
        <begin position="222"/>
        <end position="244"/>
    </location>
</feature>
<name>A0A3M8CXH6_9BACL</name>
<keyword evidence="7" id="KW-0812">Transmembrane</keyword>
<evidence type="ECO:0000256" key="4">
    <source>
        <dbReference type="ARBA" id="ARBA00023224"/>
    </source>
</evidence>
<dbReference type="InterPro" id="IPR004090">
    <property type="entry name" value="Chemotax_Me-accpt_rcpt"/>
</dbReference>
<dbReference type="PROSITE" id="PS50111">
    <property type="entry name" value="CHEMOTAXIS_TRANSDUC_2"/>
    <property type="match status" value="1"/>
</dbReference>
<comment type="subcellular location">
    <subcellularLocation>
        <location evidence="1">Cell membrane</location>
    </subcellularLocation>
</comment>
<dbReference type="EMBL" id="RHHQ01000028">
    <property type="protein sequence ID" value="RNB79565.1"/>
    <property type="molecule type" value="Genomic_DNA"/>
</dbReference>
<dbReference type="InterPro" id="IPR004089">
    <property type="entry name" value="MCPsignal_dom"/>
</dbReference>
<evidence type="ECO:0000259" key="8">
    <source>
        <dbReference type="PROSITE" id="PS50111"/>
    </source>
</evidence>
<comment type="similarity">
    <text evidence="5">Belongs to the methyl-accepting chemotaxis (MCP) protein family.</text>
</comment>
<gene>
    <name evidence="10" type="ORF">EDM56_29000</name>
</gene>
<dbReference type="Pfam" id="PF00015">
    <property type="entry name" value="MCPsignal"/>
    <property type="match status" value="1"/>
</dbReference>
<keyword evidence="2" id="KW-1003">Cell membrane</keyword>
<feature type="domain" description="HAMP" evidence="9">
    <location>
        <begin position="246"/>
        <end position="298"/>
    </location>
</feature>
<keyword evidence="11" id="KW-1185">Reference proteome</keyword>
<sequence length="603" mass="65640">MTIIGIILAFLYQHHDFVKGVSSMSRKQLFRFSFFGKNLTLSSVTILLMGIVLSLTSYYVQQSFLMRNLDGQAKGFASYAKGELAAADVKAALTDHDPTSPLQAKLTSQLDRMSKDNPNIAQGYLFGAEMTDDNKNLTVAIPTHVQEAGYKLGVMFEQVPQWVSAYKQMMVTKEAVNTGTYTDSYGTWISILQPVMDENNQVIAVFGIDIDASIMTHSRNDLLFWLTGIFLLSFGCVFLLQFSFLRRFLRPLRAIFAAVGKMNDGHLDVEVEVFSKDELGQLATRLNNVIVQWRTIIKSVQQHAFQAAASASELAASVEESSGAIHKMSGTIQELAGSTDTQSQSANENARAMTEMSIGIQRIAESSAQVAESSQEMADEAEQGNGSIHRVMEQMNAISQSVTLSRSVVASLSGRSQEIGSIVNVITDIAAQTNLLALNAAIEAARAGEQGKGFAVVADEVRKLAEQSARSTAQITSLIQEIQTDTSKAVLAMAAGAEVVETGMHVAREAGDAFRHILETTQHVAWQVQDVSAVSEQMSASSEQVSATVTQLATISKESADRLSLVARSTREQLDSLEKMSDSARLLDEMAAELRVIVMRFTV</sequence>
<dbReference type="SMART" id="SM00304">
    <property type="entry name" value="HAMP"/>
    <property type="match status" value="1"/>
</dbReference>
<feature type="domain" description="Methyl-accepting transducer" evidence="8">
    <location>
        <begin position="317"/>
        <end position="553"/>
    </location>
</feature>
<dbReference type="GO" id="GO:0004888">
    <property type="term" value="F:transmembrane signaling receptor activity"/>
    <property type="evidence" value="ECO:0007669"/>
    <property type="project" value="InterPro"/>
</dbReference>
<dbReference type="PANTHER" id="PTHR32089:SF112">
    <property type="entry name" value="LYSOZYME-LIKE PROTEIN-RELATED"/>
    <property type="match status" value="1"/>
</dbReference>
<evidence type="ECO:0000256" key="7">
    <source>
        <dbReference type="SAM" id="Phobius"/>
    </source>
</evidence>
<dbReference type="OrthoDB" id="369835at2"/>
<evidence type="ECO:0000256" key="3">
    <source>
        <dbReference type="ARBA" id="ARBA00023136"/>
    </source>
</evidence>
<dbReference type="PROSITE" id="PS50885">
    <property type="entry name" value="HAMP"/>
    <property type="match status" value="1"/>
</dbReference>
<keyword evidence="4 6" id="KW-0807">Transducer</keyword>
<evidence type="ECO:0000256" key="1">
    <source>
        <dbReference type="ARBA" id="ARBA00004236"/>
    </source>
</evidence>
<evidence type="ECO:0000313" key="11">
    <source>
        <dbReference type="Proteomes" id="UP000271031"/>
    </source>
</evidence>
<evidence type="ECO:0000259" key="9">
    <source>
        <dbReference type="PROSITE" id="PS50885"/>
    </source>
</evidence>
<dbReference type="PANTHER" id="PTHR32089">
    <property type="entry name" value="METHYL-ACCEPTING CHEMOTAXIS PROTEIN MCPB"/>
    <property type="match status" value="1"/>
</dbReference>
<evidence type="ECO:0000256" key="5">
    <source>
        <dbReference type="ARBA" id="ARBA00029447"/>
    </source>
</evidence>
<organism evidence="10 11">
    <name type="scientific">Brevibacillus fluminis</name>
    <dbReference type="NCBI Taxonomy" id="511487"/>
    <lineage>
        <taxon>Bacteria</taxon>
        <taxon>Bacillati</taxon>
        <taxon>Bacillota</taxon>
        <taxon>Bacilli</taxon>
        <taxon>Bacillales</taxon>
        <taxon>Paenibacillaceae</taxon>
        <taxon>Brevibacillus</taxon>
    </lineage>
</organism>
<dbReference type="CDD" id="cd11386">
    <property type="entry name" value="MCP_signal"/>
    <property type="match status" value="1"/>
</dbReference>
<dbReference type="Pfam" id="PF00672">
    <property type="entry name" value="HAMP"/>
    <property type="match status" value="1"/>
</dbReference>
<dbReference type="PRINTS" id="PR00260">
    <property type="entry name" value="CHEMTRNSDUCR"/>
</dbReference>
<comment type="caution">
    <text evidence="10">The sequence shown here is derived from an EMBL/GenBank/DDBJ whole genome shotgun (WGS) entry which is preliminary data.</text>
</comment>
<dbReference type="Gene3D" id="1.10.287.950">
    <property type="entry name" value="Methyl-accepting chemotaxis protein"/>
    <property type="match status" value="1"/>
</dbReference>
<dbReference type="AlphaFoldDB" id="A0A3M8CXH6"/>
<keyword evidence="3 7" id="KW-0472">Membrane</keyword>
<dbReference type="Proteomes" id="UP000271031">
    <property type="component" value="Unassembled WGS sequence"/>
</dbReference>
<evidence type="ECO:0000256" key="6">
    <source>
        <dbReference type="PROSITE-ProRule" id="PRU00284"/>
    </source>
</evidence>
<reference evidence="10 11" key="1">
    <citation type="submission" date="2018-10" db="EMBL/GenBank/DDBJ databases">
        <title>Phylogenomics of Brevibacillus.</title>
        <authorList>
            <person name="Dunlap C."/>
        </authorList>
    </citation>
    <scope>NUCLEOTIDE SEQUENCE [LARGE SCALE GENOMIC DNA]</scope>
    <source>
        <strain evidence="10 11">JCM 15716</strain>
    </source>
</reference>
<protein>
    <submittedName>
        <fullName evidence="10">Methyl-accepting chemotaxis protein</fullName>
    </submittedName>
</protein>
<evidence type="ECO:0000313" key="10">
    <source>
        <dbReference type="EMBL" id="RNB79565.1"/>
    </source>
</evidence>